<evidence type="ECO:0000256" key="3">
    <source>
        <dbReference type="ARBA" id="ARBA00022475"/>
    </source>
</evidence>
<feature type="transmembrane region" description="Helical" evidence="8">
    <location>
        <begin position="170"/>
        <end position="193"/>
    </location>
</feature>
<dbReference type="InterPro" id="IPR036259">
    <property type="entry name" value="MFS_trans_sf"/>
</dbReference>
<feature type="transmembrane region" description="Helical" evidence="8">
    <location>
        <begin position="112"/>
        <end position="135"/>
    </location>
</feature>
<feature type="transmembrane region" description="Helical" evidence="8">
    <location>
        <begin position="348"/>
        <end position="367"/>
    </location>
</feature>
<comment type="subcellular location">
    <subcellularLocation>
        <location evidence="1">Cell membrane</location>
        <topology evidence="1">Multi-pass membrane protein</topology>
    </subcellularLocation>
</comment>
<evidence type="ECO:0000256" key="8">
    <source>
        <dbReference type="SAM" id="Phobius"/>
    </source>
</evidence>
<keyword evidence="2" id="KW-0813">Transport</keyword>
<proteinExistence type="predicted"/>
<dbReference type="SUPFAM" id="SSF103473">
    <property type="entry name" value="MFS general substrate transporter"/>
    <property type="match status" value="1"/>
</dbReference>
<feature type="transmembrane region" description="Helical" evidence="8">
    <location>
        <begin position="251"/>
        <end position="269"/>
    </location>
</feature>
<feature type="transmembrane region" description="Helical" evidence="8">
    <location>
        <begin position="199"/>
        <end position="217"/>
    </location>
</feature>
<dbReference type="Proteomes" id="UP000591131">
    <property type="component" value="Unassembled WGS sequence"/>
</dbReference>
<feature type="region of interest" description="Disordered" evidence="7">
    <location>
        <begin position="1"/>
        <end position="30"/>
    </location>
</feature>
<evidence type="ECO:0000256" key="7">
    <source>
        <dbReference type="SAM" id="MobiDB-lite"/>
    </source>
</evidence>
<dbReference type="PANTHER" id="PTHR23517">
    <property type="entry name" value="RESISTANCE PROTEIN MDTM, PUTATIVE-RELATED-RELATED"/>
    <property type="match status" value="1"/>
</dbReference>
<evidence type="ECO:0000313" key="10">
    <source>
        <dbReference type="EMBL" id="KAF4666234.1"/>
    </source>
</evidence>
<feature type="transmembrane region" description="Helical" evidence="8">
    <location>
        <begin position="81"/>
        <end position="100"/>
    </location>
</feature>
<keyword evidence="11" id="KW-1185">Reference proteome</keyword>
<dbReference type="AlphaFoldDB" id="A0A7J6M407"/>
<dbReference type="OrthoDB" id="1470350at2759"/>
<name>A0A7J6M407_PERCH</name>
<dbReference type="GO" id="GO:0005886">
    <property type="term" value="C:plasma membrane"/>
    <property type="evidence" value="ECO:0007669"/>
    <property type="project" value="UniProtKB-SubCell"/>
</dbReference>
<organism evidence="10 11">
    <name type="scientific">Perkinsus chesapeaki</name>
    <name type="common">Clam parasite</name>
    <name type="synonym">Perkinsus andrewsi</name>
    <dbReference type="NCBI Taxonomy" id="330153"/>
    <lineage>
        <taxon>Eukaryota</taxon>
        <taxon>Sar</taxon>
        <taxon>Alveolata</taxon>
        <taxon>Perkinsozoa</taxon>
        <taxon>Perkinsea</taxon>
        <taxon>Perkinsida</taxon>
        <taxon>Perkinsidae</taxon>
        <taxon>Perkinsus</taxon>
    </lineage>
</organism>
<gene>
    <name evidence="10" type="ORF">FOL47_004209</name>
</gene>
<dbReference type="InterPro" id="IPR020846">
    <property type="entry name" value="MFS_dom"/>
</dbReference>
<keyword evidence="5 8" id="KW-1133">Transmembrane helix</keyword>
<feature type="compositionally biased region" description="Low complexity" evidence="7">
    <location>
        <begin position="17"/>
        <end position="27"/>
    </location>
</feature>
<dbReference type="PROSITE" id="PS50850">
    <property type="entry name" value="MFS"/>
    <property type="match status" value="1"/>
</dbReference>
<evidence type="ECO:0000256" key="5">
    <source>
        <dbReference type="ARBA" id="ARBA00022989"/>
    </source>
</evidence>
<evidence type="ECO:0000259" key="9">
    <source>
        <dbReference type="PROSITE" id="PS50850"/>
    </source>
</evidence>
<feature type="transmembrane region" description="Helical" evidence="8">
    <location>
        <begin position="321"/>
        <end position="342"/>
    </location>
</feature>
<feature type="transmembrane region" description="Helical" evidence="8">
    <location>
        <begin position="38"/>
        <end position="61"/>
    </location>
</feature>
<dbReference type="InterPro" id="IPR011701">
    <property type="entry name" value="MFS"/>
</dbReference>
<evidence type="ECO:0000256" key="6">
    <source>
        <dbReference type="ARBA" id="ARBA00023136"/>
    </source>
</evidence>
<comment type="caution">
    <text evidence="10">The sequence shown here is derived from an EMBL/GenBank/DDBJ whole genome shotgun (WGS) entry which is preliminary data.</text>
</comment>
<dbReference type="EMBL" id="JAAPAO010000240">
    <property type="protein sequence ID" value="KAF4666234.1"/>
    <property type="molecule type" value="Genomic_DNA"/>
</dbReference>
<dbReference type="InterPro" id="IPR050171">
    <property type="entry name" value="MFS_Transporters"/>
</dbReference>
<evidence type="ECO:0000256" key="2">
    <source>
        <dbReference type="ARBA" id="ARBA00022448"/>
    </source>
</evidence>
<evidence type="ECO:0000256" key="4">
    <source>
        <dbReference type="ARBA" id="ARBA00022692"/>
    </source>
</evidence>
<evidence type="ECO:0000256" key="1">
    <source>
        <dbReference type="ARBA" id="ARBA00004651"/>
    </source>
</evidence>
<evidence type="ECO:0000313" key="11">
    <source>
        <dbReference type="Proteomes" id="UP000591131"/>
    </source>
</evidence>
<feature type="domain" description="Major facilitator superfamily (MFS) profile" evidence="9">
    <location>
        <begin position="36"/>
        <end position="433"/>
    </location>
</feature>
<accession>A0A7J6M407</accession>
<feature type="transmembrane region" description="Helical" evidence="8">
    <location>
        <begin position="141"/>
        <end position="158"/>
    </location>
</feature>
<dbReference type="PANTHER" id="PTHR23517:SF3">
    <property type="entry name" value="INTEGRAL MEMBRANE TRANSPORT PROTEIN"/>
    <property type="match status" value="1"/>
</dbReference>
<feature type="transmembrane region" description="Helical" evidence="8">
    <location>
        <begin position="411"/>
        <end position="432"/>
    </location>
</feature>
<feature type="transmembrane region" description="Helical" evidence="8">
    <location>
        <begin position="379"/>
        <end position="399"/>
    </location>
</feature>
<protein>
    <recommendedName>
        <fullName evidence="9">Major facilitator superfamily (MFS) profile domain-containing protein</fullName>
    </recommendedName>
</protein>
<dbReference type="Gene3D" id="1.20.1250.20">
    <property type="entry name" value="MFS general substrate transporter like domains"/>
    <property type="match status" value="1"/>
</dbReference>
<keyword evidence="6 8" id="KW-0472">Membrane</keyword>
<feature type="transmembrane region" description="Helical" evidence="8">
    <location>
        <begin position="289"/>
        <end position="309"/>
    </location>
</feature>
<keyword evidence="4 8" id="KW-0812">Transmembrane</keyword>
<sequence length="458" mass="49905">MPNRPTYTRLTDRPSDSFDGASGGESSSSRDSKTKKLLLVYAIVFIDFVGVSIFTNVMPILVDPSLPSCLYGMGTLDQGTAYSILMFFYTFGMLFSPPLFGKLSDMYGRRPLLLVSIIGLTIAYALQAVALNFWVFAAVRFLIGLLGGGRPVASAYICDLTKNGDEQIRALAWMNMAPALSFAIGPPLGGLLVGLCGPMSPPAFVAILALVVSVLSWRHLAEVTPGQPETLTLPGDTSFAMSNRRRSSDRFMYSLVFTLALLSNCMYMTDFLNFPLVLKDEFGFSPFLAGATGIGDGILVFVGNWMYMVLATNLKIRVSVIAFWACASYTVSAFAPLCFHSIVGLLIVKYIVALAGPLIFGTLPQLVATISPPGRGGEFMGYFNFFLSIGNLIPTPWAGPVYEHWGHGANFYIATVFSLLCVVAFIPLIPMLKHYECPSLRKMISQRIMSTQSPVAMW</sequence>
<reference evidence="10 11" key="1">
    <citation type="submission" date="2020-04" db="EMBL/GenBank/DDBJ databases">
        <title>Perkinsus chesapeaki whole genome sequence.</title>
        <authorList>
            <person name="Bogema D.R."/>
        </authorList>
    </citation>
    <scope>NUCLEOTIDE SEQUENCE [LARGE SCALE GENOMIC DNA]</scope>
    <source>
        <strain evidence="10">ATCC PRA-425</strain>
    </source>
</reference>
<dbReference type="Pfam" id="PF07690">
    <property type="entry name" value="MFS_1"/>
    <property type="match status" value="1"/>
</dbReference>
<dbReference type="GO" id="GO:0022857">
    <property type="term" value="F:transmembrane transporter activity"/>
    <property type="evidence" value="ECO:0007669"/>
    <property type="project" value="InterPro"/>
</dbReference>
<keyword evidence="3" id="KW-1003">Cell membrane</keyword>